<evidence type="ECO:0000313" key="1">
    <source>
        <dbReference type="EMBL" id="CAH2102629.1"/>
    </source>
</evidence>
<dbReference type="InterPro" id="IPR026193">
    <property type="entry name" value="NDUFV3"/>
</dbReference>
<accession>A0AAU9UVM6</accession>
<keyword evidence="2" id="KW-1185">Reference proteome</keyword>
<gene>
    <name evidence="1" type="ORF">EEDITHA_LOCUS17228</name>
</gene>
<evidence type="ECO:0000313" key="2">
    <source>
        <dbReference type="Proteomes" id="UP001153954"/>
    </source>
</evidence>
<name>A0AAU9UVM6_EUPED</name>
<dbReference type="GO" id="GO:0005739">
    <property type="term" value="C:mitochondrion"/>
    <property type="evidence" value="ECO:0007669"/>
    <property type="project" value="InterPro"/>
</dbReference>
<dbReference type="GO" id="GO:0045271">
    <property type="term" value="C:respiratory chain complex I"/>
    <property type="evidence" value="ECO:0007669"/>
    <property type="project" value="InterPro"/>
</dbReference>
<comment type="caution">
    <text evidence="1">The sequence shown here is derived from an EMBL/GenBank/DDBJ whole genome shotgun (WGS) entry which is preliminary data.</text>
</comment>
<sequence length="150" mass="17263">MRALRTSFSIVFKYRYTSKYVNRYESGSCISDPNKTGNPNSSSKNNDNKTCDVCRSYPCECDPSAPTMYDCRKYGHNLPCDNATPHFETIPNLPTGIFRCTAGEVLGRGANKCSYYQNPEYFSYHHMTFYDMHMLLRCYRNPSPKTGRKP</sequence>
<evidence type="ECO:0008006" key="3">
    <source>
        <dbReference type="Google" id="ProtNLM"/>
    </source>
</evidence>
<dbReference type="EMBL" id="CAKOGL010000025">
    <property type="protein sequence ID" value="CAH2102629.1"/>
    <property type="molecule type" value="Genomic_DNA"/>
</dbReference>
<dbReference type="Pfam" id="PF15880">
    <property type="entry name" value="NDUFV3"/>
    <property type="match status" value="1"/>
</dbReference>
<dbReference type="Proteomes" id="UP001153954">
    <property type="component" value="Unassembled WGS sequence"/>
</dbReference>
<organism evidence="1 2">
    <name type="scientific">Euphydryas editha</name>
    <name type="common">Edith's checkerspot</name>
    <dbReference type="NCBI Taxonomy" id="104508"/>
    <lineage>
        <taxon>Eukaryota</taxon>
        <taxon>Metazoa</taxon>
        <taxon>Ecdysozoa</taxon>
        <taxon>Arthropoda</taxon>
        <taxon>Hexapoda</taxon>
        <taxon>Insecta</taxon>
        <taxon>Pterygota</taxon>
        <taxon>Neoptera</taxon>
        <taxon>Endopterygota</taxon>
        <taxon>Lepidoptera</taxon>
        <taxon>Glossata</taxon>
        <taxon>Ditrysia</taxon>
        <taxon>Papilionoidea</taxon>
        <taxon>Nymphalidae</taxon>
        <taxon>Nymphalinae</taxon>
        <taxon>Euphydryas</taxon>
    </lineage>
</organism>
<dbReference type="AlphaFoldDB" id="A0AAU9UVM6"/>
<reference evidence="1" key="1">
    <citation type="submission" date="2022-03" db="EMBL/GenBank/DDBJ databases">
        <authorList>
            <person name="Tunstrom K."/>
        </authorList>
    </citation>
    <scope>NUCLEOTIDE SEQUENCE</scope>
</reference>
<protein>
    <recommendedName>
        <fullName evidence="3">NADH dehydrogenase [ubiquinone] flavoprotein 3, mitochondrial</fullName>
    </recommendedName>
</protein>
<proteinExistence type="predicted"/>